<evidence type="ECO:0000256" key="1">
    <source>
        <dbReference type="ARBA" id="ARBA00008791"/>
    </source>
</evidence>
<evidence type="ECO:0000313" key="4">
    <source>
        <dbReference type="Proteomes" id="UP001273136"/>
    </source>
</evidence>
<dbReference type="PANTHER" id="PTHR46268:SF6">
    <property type="entry name" value="UNIVERSAL STRESS PROTEIN UP12"/>
    <property type="match status" value="1"/>
</dbReference>
<feature type="domain" description="UspA" evidence="2">
    <location>
        <begin position="1"/>
        <end position="141"/>
    </location>
</feature>
<sequence length="142" mass="15550">MFSKILVAIDGSDISRRAFSRGIDIAKQNKAELHVIYVIESGIVSPAPVDTTWELIYERFEKEGHEVIAELVEDAKKKSITVEPHIEAGHAGDTILDTAEKIGADLIIIGSLGKSKLDRLLLGSVSTYVVNYGKTNVMIVRT</sequence>
<dbReference type="CDD" id="cd00293">
    <property type="entry name" value="USP-like"/>
    <property type="match status" value="1"/>
</dbReference>
<comment type="similarity">
    <text evidence="1">Belongs to the universal stress protein A family.</text>
</comment>
<gene>
    <name evidence="3" type="ORF">McpAg1_07280</name>
</gene>
<dbReference type="InterPro" id="IPR014729">
    <property type="entry name" value="Rossmann-like_a/b/a_fold"/>
</dbReference>
<dbReference type="Proteomes" id="UP001273136">
    <property type="component" value="Unassembled WGS sequence"/>
</dbReference>
<dbReference type="Pfam" id="PF00582">
    <property type="entry name" value="Usp"/>
    <property type="match status" value="1"/>
</dbReference>
<dbReference type="PRINTS" id="PR01438">
    <property type="entry name" value="UNVRSLSTRESS"/>
</dbReference>
<dbReference type="Gene3D" id="3.40.50.620">
    <property type="entry name" value="HUPs"/>
    <property type="match status" value="1"/>
</dbReference>
<name>A0AAE4MD59_9EURY</name>
<dbReference type="SUPFAM" id="SSF52402">
    <property type="entry name" value="Adenine nucleotide alpha hydrolases-like"/>
    <property type="match status" value="1"/>
</dbReference>
<reference evidence="3" key="1">
    <citation type="submission" date="2023-06" db="EMBL/GenBank/DDBJ databases">
        <title>Genome sequence of Methancorpusculaceae sp. Ag1.</title>
        <authorList>
            <person name="Protasov E."/>
            <person name="Platt K."/>
            <person name="Poehlein A."/>
            <person name="Daniel R."/>
            <person name="Brune A."/>
        </authorList>
    </citation>
    <scope>NUCLEOTIDE SEQUENCE</scope>
    <source>
        <strain evidence="3">Ag1</strain>
    </source>
</reference>
<dbReference type="InterPro" id="IPR006016">
    <property type="entry name" value="UspA"/>
</dbReference>
<evidence type="ECO:0000259" key="2">
    <source>
        <dbReference type="Pfam" id="PF00582"/>
    </source>
</evidence>
<comment type="caution">
    <text evidence="3">The sequence shown here is derived from an EMBL/GenBank/DDBJ whole genome shotgun (WGS) entry which is preliminary data.</text>
</comment>
<proteinExistence type="inferred from homology"/>
<protein>
    <submittedName>
        <fullName evidence="3">Universal stress protein</fullName>
    </submittedName>
</protein>
<accession>A0AAE4MD59</accession>
<keyword evidence="4" id="KW-1185">Reference proteome</keyword>
<dbReference type="InterPro" id="IPR006015">
    <property type="entry name" value="Universal_stress_UspA"/>
</dbReference>
<dbReference type="EMBL" id="JAWDKA010000003">
    <property type="protein sequence ID" value="MDV0441533.1"/>
    <property type="molecule type" value="Genomic_DNA"/>
</dbReference>
<evidence type="ECO:0000313" key="3">
    <source>
        <dbReference type="EMBL" id="MDV0441533.1"/>
    </source>
</evidence>
<dbReference type="PIRSF" id="PIRSF006276">
    <property type="entry name" value="UspA"/>
    <property type="match status" value="1"/>
</dbReference>
<dbReference type="AlphaFoldDB" id="A0AAE4MD59"/>
<organism evidence="3 4">
    <name type="scientific">Methanorbis furvi</name>
    <dbReference type="NCBI Taxonomy" id="3028299"/>
    <lineage>
        <taxon>Archaea</taxon>
        <taxon>Methanobacteriati</taxon>
        <taxon>Methanobacteriota</taxon>
        <taxon>Stenosarchaea group</taxon>
        <taxon>Methanomicrobia</taxon>
        <taxon>Methanomicrobiales</taxon>
        <taxon>Methanocorpusculaceae</taxon>
        <taxon>Methanorbis</taxon>
    </lineage>
</organism>
<dbReference type="PANTHER" id="PTHR46268">
    <property type="entry name" value="STRESS RESPONSE PROTEIN NHAX"/>
    <property type="match status" value="1"/>
</dbReference>
<dbReference type="RefSeq" id="WP_338093931.1">
    <property type="nucleotide sequence ID" value="NZ_JAWDKA010000003.1"/>
</dbReference>